<evidence type="ECO:0000313" key="2">
    <source>
        <dbReference type="EMBL" id="SJX63712.1"/>
    </source>
</evidence>
<sequence length="1003" mass="104851">MASASAAPPELSQPSTLLMHPSLAAADLARHAALPATPFSTTKTSTLSVGAAYKLSSDARLLRRLKGTLPVLVAGHALNLVNPQTQTPIQSFTLSSAELASSAPLTLLRSIGGGRSLRTTYIGIESHTRATSGRAAVVETHRLCAFVEQLSPKGKESAEVQVNKESLPVSKPIRLIHALGDGRLVLTHPDDSLTLVACSPVTHDDHASVQASASSMHVIDTVHATGPLDQPRCHFYVNLLDPASAKGLVSGSSRIEQAALVGLRVAVTADTKSSAASANADDDASKKKKRSKRSKKNTTGGDDDDAQAQDNSLPPVHAPSGPLTLELTAFVKSFDGASESSIATVKLGSVQVSGIAHARHVLDVQLHPDGRLLVLSNDGALISMSLTCSPAGEPRLGNVNTSILHAFAQAGSCPSSSSTASPSCCLLLSRDHALIVGVTRATAATADKERVVALIVDLELNAVLKQIDWAVPFVPTTSAAASSTGLLQRMTTISASRIAGSTSVITMGPPTVSTRSSSSSDKTEALEQLHQRKVCVLTVPFVVPESSVLRDALGKGELTARWIRTADDQLAEAANADAESDASRTELLEQINKISQSSGKATTKGAEIDSLLSAWIDAATADGRLLETLTAHEADSKFFGELLDLLLPLPPQRSGSKSKGNGAAMPVFLPRVALQTLFKDPRVHPSIFATLKPSTGATASARSVSVQANGGGLTEFWSRMGAWNDAQLLRAALKLMPDVGEDTFAALLMSALRGLLQSQQHGGAGSAKAARPYMALLSQMVQLRVSRPALRSALKAQLRDDVDQVMALLRLCDAWLSQTIQLPFSGDEDRSSGGGGDDSGTTAAGKAKVPNADAVMALATDVLDTFFPLLLATPRSHATVESLSRTISRYLQLLSTLRLLNAPLSAFAKLQQENHMLALTEAADTKKNTKVHGGTTLSASGAVASAGNAKVSVSSKADAAARAEMGGGLGLKLGTQGEAKTRRVQLLEQSMLVGAYSFERLEI</sequence>
<dbReference type="GO" id="GO:0005730">
    <property type="term" value="C:nucleolus"/>
    <property type="evidence" value="ECO:0007669"/>
    <property type="project" value="TreeGrafter"/>
</dbReference>
<dbReference type="PANTHER" id="PTHR15633">
    <property type="entry name" value="NUCLEOLAR PROTEIN 11"/>
    <property type="match status" value="1"/>
</dbReference>
<feature type="compositionally biased region" description="Basic residues" evidence="1">
    <location>
        <begin position="286"/>
        <end position="296"/>
    </location>
</feature>
<dbReference type="InterPro" id="IPR042859">
    <property type="entry name" value="NOL11"/>
</dbReference>
<reference evidence="2 3" key="1">
    <citation type="submission" date="2017-02" db="EMBL/GenBank/DDBJ databases">
        <authorList>
            <person name="Peterson S.W."/>
        </authorList>
    </citation>
    <scope>NUCLEOTIDE SEQUENCE [LARGE SCALE GENOMIC DNA]</scope>
    <source>
        <strain evidence="2 3">SRS1_H2-8</strain>
    </source>
</reference>
<dbReference type="GO" id="GO:0030490">
    <property type="term" value="P:maturation of SSU-rRNA"/>
    <property type="evidence" value="ECO:0007669"/>
    <property type="project" value="InterPro"/>
</dbReference>
<feature type="region of interest" description="Disordered" evidence="1">
    <location>
        <begin position="272"/>
        <end position="319"/>
    </location>
</feature>
<dbReference type="PANTHER" id="PTHR15633:SF2">
    <property type="entry name" value="NUCLEOLAR PROTEIN 11"/>
    <property type="match status" value="1"/>
</dbReference>
<dbReference type="AlphaFoldDB" id="A0A2N8UG52"/>
<protein>
    <submittedName>
        <fullName evidence="2">Uncharacterized protein</fullName>
    </submittedName>
</protein>
<evidence type="ECO:0000256" key="1">
    <source>
        <dbReference type="SAM" id="MobiDB-lite"/>
    </source>
</evidence>
<proteinExistence type="predicted"/>
<feature type="region of interest" description="Disordered" evidence="1">
    <location>
        <begin position="826"/>
        <end position="846"/>
    </location>
</feature>
<name>A0A2N8UG52_9BASI</name>
<accession>A0A2N8UG52</accession>
<dbReference type="GO" id="GO:0003723">
    <property type="term" value="F:RNA binding"/>
    <property type="evidence" value="ECO:0007669"/>
    <property type="project" value="TreeGrafter"/>
</dbReference>
<dbReference type="EMBL" id="LT795062">
    <property type="protein sequence ID" value="SJX63712.1"/>
    <property type="molecule type" value="Genomic_DNA"/>
</dbReference>
<dbReference type="Proteomes" id="UP000239563">
    <property type="component" value="Chromosome IX"/>
</dbReference>
<organism evidence="2 3">
    <name type="scientific">Sporisorium reilianum f. sp. reilianum</name>
    <dbReference type="NCBI Taxonomy" id="72559"/>
    <lineage>
        <taxon>Eukaryota</taxon>
        <taxon>Fungi</taxon>
        <taxon>Dikarya</taxon>
        <taxon>Basidiomycota</taxon>
        <taxon>Ustilaginomycotina</taxon>
        <taxon>Ustilaginomycetes</taxon>
        <taxon>Ustilaginales</taxon>
        <taxon>Ustilaginaceae</taxon>
        <taxon>Sporisorium</taxon>
    </lineage>
</organism>
<gene>
    <name evidence="2" type="ORF">SRS1_14462</name>
</gene>
<evidence type="ECO:0000313" key="3">
    <source>
        <dbReference type="Proteomes" id="UP000239563"/>
    </source>
</evidence>